<feature type="binding site" evidence="4">
    <location>
        <position position="347"/>
    </location>
    <ligand>
        <name>Mn(2+)</name>
        <dbReference type="ChEBI" id="CHEBI:29035"/>
        <label>1</label>
    </ligand>
</feature>
<dbReference type="InterPro" id="IPR006124">
    <property type="entry name" value="Metalloenzyme"/>
</dbReference>
<keyword evidence="8" id="KW-1185">Reference proteome</keyword>
<comment type="cofactor">
    <cofactor evidence="4">
        <name>Mn(2+)</name>
        <dbReference type="ChEBI" id="CHEBI:29035"/>
    </cofactor>
    <text evidence="4">Binds 2 manganese ions.</text>
</comment>
<dbReference type="EMBL" id="CAKXZT010000126">
    <property type="protein sequence ID" value="CAH2402483.1"/>
    <property type="molecule type" value="Genomic_DNA"/>
</dbReference>
<evidence type="ECO:0000256" key="5">
    <source>
        <dbReference type="NCBIfam" id="TIGR01696"/>
    </source>
</evidence>
<evidence type="ECO:0000256" key="4">
    <source>
        <dbReference type="HAMAP-Rule" id="MF_00740"/>
    </source>
</evidence>
<sequence length="415" mass="44570">MARAFLFVLDSFGIGGAADAERYGDTGSNTFGHIAEACAEGRADREGLRRGPLFIPNMLSLGLGHAAKTATGFCFDTGGKVQLASALHGAAQEISSGKDTPSGHWEIAALPVRFDWGYFPDMVPAFPADLTEAIIREGEVPGILGNCHAPGTEIIERYGEEHVRTGKPICYTSVDSVLQIAAHEVHFGLERLYEFCKVVRRLVDPLNIGRVIARPFIGEAAASFERTHNRRDYSVPPPEPTLLDRLTARGSRVIAVGKIGDIFAHRGISEVRKAAGNMAMFDKALGAMDDAGDGDLVFANFVDFDTEFGHRRDVAGYAAALEAFDRRLPEALARLKAGDLLILTADHGNDPTWHGTDHTRERIPVIGTGPGFGGDIGLRTTFADIGETVAEHLGLGRGRHGTSFYAEIGGHARVA</sequence>
<dbReference type="SUPFAM" id="SSF143856">
    <property type="entry name" value="DeoB insert domain-like"/>
    <property type="match status" value="1"/>
</dbReference>
<dbReference type="Gene3D" id="3.40.720.10">
    <property type="entry name" value="Alkaline Phosphatase, subunit A"/>
    <property type="match status" value="1"/>
</dbReference>
<protein>
    <recommendedName>
        <fullName evidence="4 5">Phosphopentomutase</fullName>
        <ecNumber evidence="4 5">5.4.2.7</ecNumber>
    </recommendedName>
    <alternativeName>
        <fullName evidence="4">Phosphodeoxyribomutase</fullName>
    </alternativeName>
</protein>
<dbReference type="InterPro" id="IPR024052">
    <property type="entry name" value="Phosphopentomutase_DeoB_cap_sf"/>
</dbReference>
<comment type="pathway">
    <text evidence="4">Carbohydrate degradation; 2-deoxy-D-ribose 1-phosphate degradation; D-glyceraldehyde 3-phosphate and acetaldehyde from 2-deoxy-alpha-D-ribose 1-phosphate: step 1/2.</text>
</comment>
<comment type="function">
    <text evidence="4">Isomerase that catalyzes the conversion of deoxy-ribose 1-phosphate (dRib-1-P) and ribose 1-phosphate (Rib-1-P) to deoxy-ribose 5-phosphate (dRib-5-P) and ribose 5-phosphate (Rib-5-P), respectively.</text>
</comment>
<proteinExistence type="inferred from homology"/>
<dbReference type="CDD" id="cd16009">
    <property type="entry name" value="PPM"/>
    <property type="match status" value="1"/>
</dbReference>
<comment type="caution">
    <text evidence="7">The sequence shown here is derived from an EMBL/GenBank/DDBJ whole genome shotgun (WGS) entry which is preliminary data.</text>
</comment>
<comment type="catalytic activity">
    <reaction evidence="4">
        <text>2-deoxy-alpha-D-ribose 1-phosphate = 2-deoxy-D-ribose 5-phosphate</text>
        <dbReference type="Rhea" id="RHEA:27658"/>
        <dbReference type="ChEBI" id="CHEBI:57259"/>
        <dbReference type="ChEBI" id="CHEBI:62877"/>
        <dbReference type="EC" id="5.4.2.7"/>
    </reaction>
</comment>
<keyword evidence="4 7" id="KW-0413">Isomerase</keyword>
<dbReference type="GO" id="GO:0008973">
    <property type="term" value="F:phosphopentomutase activity"/>
    <property type="evidence" value="ECO:0007669"/>
    <property type="project" value="UniProtKB-EC"/>
</dbReference>
<feature type="binding site" evidence="4">
    <location>
        <position position="305"/>
    </location>
    <ligand>
        <name>Mn(2+)</name>
        <dbReference type="ChEBI" id="CHEBI:29035"/>
        <label>2</label>
    </ligand>
</feature>
<accession>A0ABN8JZL7</accession>
<evidence type="ECO:0000256" key="1">
    <source>
        <dbReference type="ARBA" id="ARBA00010373"/>
    </source>
</evidence>
<organism evidence="7 8">
    <name type="scientific">Mesorhizobium escarrei</name>
    <dbReference type="NCBI Taxonomy" id="666018"/>
    <lineage>
        <taxon>Bacteria</taxon>
        <taxon>Pseudomonadati</taxon>
        <taxon>Pseudomonadota</taxon>
        <taxon>Alphaproteobacteria</taxon>
        <taxon>Hyphomicrobiales</taxon>
        <taxon>Phyllobacteriaceae</taxon>
        <taxon>Mesorhizobium</taxon>
    </lineage>
</organism>
<evidence type="ECO:0000313" key="7">
    <source>
        <dbReference type="EMBL" id="CAH2402483.1"/>
    </source>
</evidence>
<comment type="similarity">
    <text evidence="1 4">Belongs to the phosphopentomutase family.</text>
</comment>
<evidence type="ECO:0000256" key="2">
    <source>
        <dbReference type="ARBA" id="ARBA00022723"/>
    </source>
</evidence>
<keyword evidence="3 4" id="KW-0464">Manganese</keyword>
<dbReference type="RefSeq" id="WP_254019101.1">
    <property type="nucleotide sequence ID" value="NZ_CAKXZT010000126.1"/>
</dbReference>
<evidence type="ECO:0000313" key="8">
    <source>
        <dbReference type="Proteomes" id="UP001153050"/>
    </source>
</evidence>
<keyword evidence="4" id="KW-0963">Cytoplasm</keyword>
<dbReference type="PANTHER" id="PTHR21110">
    <property type="entry name" value="PHOSPHOPENTOMUTASE"/>
    <property type="match status" value="1"/>
</dbReference>
<dbReference type="Pfam" id="PF01676">
    <property type="entry name" value="Metalloenzyme"/>
    <property type="match status" value="1"/>
</dbReference>
<reference evidence="7 8" key="1">
    <citation type="submission" date="2022-03" db="EMBL/GenBank/DDBJ databases">
        <authorList>
            <person name="Brunel B."/>
        </authorList>
    </citation>
    <scope>NUCLEOTIDE SEQUENCE [LARGE SCALE GENOMIC DNA]</scope>
    <source>
        <strain evidence="7">STM5069sample</strain>
    </source>
</reference>
<evidence type="ECO:0000256" key="3">
    <source>
        <dbReference type="ARBA" id="ARBA00023211"/>
    </source>
</evidence>
<dbReference type="InterPro" id="IPR010045">
    <property type="entry name" value="DeoB"/>
</dbReference>
<dbReference type="Proteomes" id="UP001153050">
    <property type="component" value="Unassembled WGS sequence"/>
</dbReference>
<comment type="subcellular location">
    <subcellularLocation>
        <location evidence="4">Cytoplasm</location>
    </subcellularLocation>
</comment>
<feature type="binding site" evidence="4">
    <location>
        <position position="310"/>
    </location>
    <ligand>
        <name>Mn(2+)</name>
        <dbReference type="ChEBI" id="CHEBI:29035"/>
        <label>2</label>
    </ligand>
</feature>
<dbReference type="Gene3D" id="3.30.70.1250">
    <property type="entry name" value="Phosphopentomutase"/>
    <property type="match status" value="1"/>
</dbReference>
<dbReference type="PANTHER" id="PTHR21110:SF0">
    <property type="entry name" value="PHOSPHOPENTOMUTASE"/>
    <property type="match status" value="1"/>
</dbReference>
<evidence type="ECO:0000259" key="6">
    <source>
        <dbReference type="Pfam" id="PF01676"/>
    </source>
</evidence>
<feature type="binding site" evidence="4">
    <location>
        <position position="358"/>
    </location>
    <ligand>
        <name>Mn(2+)</name>
        <dbReference type="ChEBI" id="CHEBI:29035"/>
        <label>2</label>
    </ligand>
</feature>
<dbReference type="SUPFAM" id="SSF53649">
    <property type="entry name" value="Alkaline phosphatase-like"/>
    <property type="match status" value="1"/>
</dbReference>
<dbReference type="NCBIfam" id="NF003766">
    <property type="entry name" value="PRK05362.1"/>
    <property type="match status" value="1"/>
</dbReference>
<feature type="binding site" evidence="4">
    <location>
        <position position="10"/>
    </location>
    <ligand>
        <name>Mn(2+)</name>
        <dbReference type="ChEBI" id="CHEBI:29035"/>
        <label>1</label>
    </ligand>
</feature>
<dbReference type="EC" id="5.4.2.7" evidence="4 5"/>
<keyword evidence="2 4" id="KW-0479">Metal-binding</keyword>
<name>A0ABN8JZL7_9HYPH</name>
<dbReference type="NCBIfam" id="TIGR01696">
    <property type="entry name" value="deoB"/>
    <property type="match status" value="1"/>
</dbReference>
<gene>
    <name evidence="4 7" type="primary">deoB</name>
    <name evidence="7" type="ORF">MES5069_310219</name>
</gene>
<feature type="binding site" evidence="4">
    <location>
        <position position="346"/>
    </location>
    <ligand>
        <name>Mn(2+)</name>
        <dbReference type="ChEBI" id="CHEBI:29035"/>
        <label>1</label>
    </ligand>
</feature>
<dbReference type="PIRSF" id="PIRSF001491">
    <property type="entry name" value="Ppentomutase"/>
    <property type="match status" value="1"/>
</dbReference>
<dbReference type="HAMAP" id="MF_00740">
    <property type="entry name" value="Phosphopentomut"/>
    <property type="match status" value="1"/>
</dbReference>
<comment type="catalytic activity">
    <reaction evidence="4">
        <text>alpha-D-ribose 1-phosphate = D-ribose 5-phosphate</text>
        <dbReference type="Rhea" id="RHEA:18793"/>
        <dbReference type="ChEBI" id="CHEBI:57720"/>
        <dbReference type="ChEBI" id="CHEBI:78346"/>
        <dbReference type="EC" id="5.4.2.7"/>
    </reaction>
</comment>
<dbReference type="InterPro" id="IPR017850">
    <property type="entry name" value="Alkaline_phosphatase_core_sf"/>
</dbReference>
<feature type="domain" description="Metalloenzyme" evidence="6">
    <location>
        <begin position="3"/>
        <end position="395"/>
    </location>
</feature>